<dbReference type="GO" id="GO:0042626">
    <property type="term" value="F:ATPase-coupled transmembrane transporter activity"/>
    <property type="evidence" value="ECO:0007669"/>
    <property type="project" value="TreeGrafter"/>
</dbReference>
<organism evidence="10 11">
    <name type="scientific">Rotaria magnacalcarata</name>
    <dbReference type="NCBI Taxonomy" id="392030"/>
    <lineage>
        <taxon>Eukaryota</taxon>
        <taxon>Metazoa</taxon>
        <taxon>Spiralia</taxon>
        <taxon>Gnathifera</taxon>
        <taxon>Rotifera</taxon>
        <taxon>Eurotatoria</taxon>
        <taxon>Bdelloidea</taxon>
        <taxon>Philodinida</taxon>
        <taxon>Philodinidae</taxon>
        <taxon>Rotaria</taxon>
    </lineage>
</organism>
<dbReference type="PROSITE" id="PS50893">
    <property type="entry name" value="ABC_TRANSPORTER_2"/>
    <property type="match status" value="1"/>
</dbReference>
<keyword evidence="7" id="KW-0472">Membrane</keyword>
<feature type="domain" description="ABC transporter" evidence="9">
    <location>
        <begin position="3"/>
        <end position="223"/>
    </location>
</feature>
<evidence type="ECO:0000256" key="2">
    <source>
        <dbReference type="ARBA" id="ARBA00022448"/>
    </source>
</evidence>
<dbReference type="PROSITE" id="PS00211">
    <property type="entry name" value="ABC_TRANSPORTER_1"/>
    <property type="match status" value="1"/>
</dbReference>
<evidence type="ECO:0000313" key="11">
    <source>
        <dbReference type="Proteomes" id="UP000681720"/>
    </source>
</evidence>
<keyword evidence="2" id="KW-0813">Transport</keyword>
<evidence type="ECO:0000313" key="10">
    <source>
        <dbReference type="EMBL" id="CAF4072443.1"/>
    </source>
</evidence>
<gene>
    <name evidence="10" type="ORF">GIL414_LOCUS15589</name>
</gene>
<dbReference type="InterPro" id="IPR027417">
    <property type="entry name" value="P-loop_NTPase"/>
</dbReference>
<evidence type="ECO:0000256" key="3">
    <source>
        <dbReference type="ARBA" id="ARBA00022692"/>
    </source>
</evidence>
<dbReference type="SUPFAM" id="SSF52540">
    <property type="entry name" value="P-loop containing nucleoside triphosphate hydrolases"/>
    <property type="match status" value="1"/>
</dbReference>
<dbReference type="InterPro" id="IPR039421">
    <property type="entry name" value="Type_1_exporter"/>
</dbReference>
<dbReference type="PANTHER" id="PTHR24221">
    <property type="entry name" value="ATP-BINDING CASSETTE SUB-FAMILY B"/>
    <property type="match status" value="1"/>
</dbReference>
<keyword evidence="4" id="KW-0547">Nucleotide-binding</keyword>
<comment type="caution">
    <text evidence="10">The sequence shown here is derived from an EMBL/GenBank/DDBJ whole genome shotgun (WGS) entry which is preliminary data.</text>
</comment>
<dbReference type="AlphaFoldDB" id="A0A8S2PTR6"/>
<dbReference type="GO" id="GO:0005737">
    <property type="term" value="C:cytoplasm"/>
    <property type="evidence" value="ECO:0007669"/>
    <property type="project" value="UniProtKB-ARBA"/>
</dbReference>
<dbReference type="SMART" id="SM00382">
    <property type="entry name" value="AAA"/>
    <property type="match status" value="1"/>
</dbReference>
<evidence type="ECO:0000256" key="5">
    <source>
        <dbReference type="ARBA" id="ARBA00022840"/>
    </source>
</evidence>
<dbReference type="PANTHER" id="PTHR24221:SF645">
    <property type="entry name" value="LP14331P"/>
    <property type="match status" value="1"/>
</dbReference>
<evidence type="ECO:0000256" key="6">
    <source>
        <dbReference type="ARBA" id="ARBA00022989"/>
    </source>
</evidence>
<dbReference type="InterPro" id="IPR003439">
    <property type="entry name" value="ABC_transporter-like_ATP-bd"/>
</dbReference>
<dbReference type="GO" id="GO:0016887">
    <property type="term" value="F:ATP hydrolysis activity"/>
    <property type="evidence" value="ECO:0007669"/>
    <property type="project" value="InterPro"/>
</dbReference>
<protein>
    <recommendedName>
        <fullName evidence="9">ABC transporter domain-containing protein</fullName>
    </recommendedName>
</protein>
<name>A0A8S2PTR6_9BILA</name>
<keyword evidence="8" id="KW-0175">Coiled coil</keyword>
<keyword evidence="3" id="KW-0812">Transmembrane</keyword>
<evidence type="ECO:0000259" key="9">
    <source>
        <dbReference type="PROSITE" id="PS50893"/>
    </source>
</evidence>
<keyword evidence="6" id="KW-1133">Transmembrane helix</keyword>
<dbReference type="InterPro" id="IPR017871">
    <property type="entry name" value="ABC_transporter-like_CS"/>
</dbReference>
<dbReference type="FunFam" id="3.40.50.300:FF:000604">
    <property type="entry name" value="ABC transporter B family member 28"/>
    <property type="match status" value="1"/>
</dbReference>
<dbReference type="Pfam" id="PF00005">
    <property type="entry name" value="ABC_tran"/>
    <property type="match status" value="1"/>
</dbReference>
<dbReference type="InterPro" id="IPR003593">
    <property type="entry name" value="AAA+_ATPase"/>
</dbReference>
<dbReference type="Gene3D" id="3.40.50.300">
    <property type="entry name" value="P-loop containing nucleotide triphosphate hydrolases"/>
    <property type="match status" value="1"/>
</dbReference>
<proteinExistence type="predicted"/>
<evidence type="ECO:0000256" key="8">
    <source>
        <dbReference type="SAM" id="Coils"/>
    </source>
</evidence>
<keyword evidence="5" id="KW-0067">ATP-binding</keyword>
<evidence type="ECO:0000256" key="1">
    <source>
        <dbReference type="ARBA" id="ARBA00004141"/>
    </source>
</evidence>
<evidence type="ECO:0000256" key="7">
    <source>
        <dbReference type="ARBA" id="ARBA00023136"/>
    </source>
</evidence>
<reference evidence="10" key="1">
    <citation type="submission" date="2021-02" db="EMBL/GenBank/DDBJ databases">
        <authorList>
            <person name="Nowell W R."/>
        </authorList>
    </citation>
    <scope>NUCLEOTIDE SEQUENCE</scope>
</reference>
<dbReference type="GO" id="GO:0016020">
    <property type="term" value="C:membrane"/>
    <property type="evidence" value="ECO:0007669"/>
    <property type="project" value="UniProtKB-SubCell"/>
</dbReference>
<sequence length="668" mass="76887">MFLNDQFIPCVGQDVALIGQSGCGKSTIIQLLQRFYDVSHGQLRLDGVDIREININSLRSCFGLVSQEPILFNLTIAENIAYAKENIPMESIIEAATKANVHEFIKRLPQGYETTVGMKGNFLSGGEKQRIAIARALLCEPKVFLFDEATSAMDTANEQIIQKVLEQDRLDDPSRTRITIAHRLSTICLCNPICVLSAGRVIFEKLILKKSKNWIVIHNRKFESLRTEYNRTSDDPNISSTDLIKNYSKRKLTSQEHAALINGLDFVYHNLSFNDKDFVRSVETFFVSLLGRCTDKYDWEEKDIDENTIYNLTPEQLQYAAKLRSISDRFKRNAIKELQSYKNNHKEYLSSLRKLAQDKSIYITRPDKGKGVVILDLNEYINKMHEILNDWSTFKTINHDPTLKKENKLKRILFKQATPCGSHCARLYGLPKVHKTGIPLRSVISSIGNYNHRIAKLLAAKLQPLRKNKYILKDTFDFIKSIKKLNPTLLKHRLVSFDVTSLFTKVPLSYTINSILDKMYGPEHYCPKFIKVKSDWCSKCLNRHNMKILLDIATSDTHFSFNNLHYQQHNVVAMGSPVAPVLTDIFMIHLENKLMDKLKKPGALWYKRCVDDTFVIILKKANNRTFCIVHRVNRPHSDQIIALTAKLTNFKSYVPIVSLDRDNQFLRY</sequence>
<evidence type="ECO:0000256" key="4">
    <source>
        <dbReference type="ARBA" id="ARBA00022741"/>
    </source>
</evidence>
<comment type="subcellular location">
    <subcellularLocation>
        <location evidence="1">Membrane</location>
        <topology evidence="1">Multi-pass membrane protein</topology>
    </subcellularLocation>
</comment>
<dbReference type="EMBL" id="CAJOBJ010006898">
    <property type="protein sequence ID" value="CAF4072443.1"/>
    <property type="molecule type" value="Genomic_DNA"/>
</dbReference>
<feature type="coiled-coil region" evidence="8">
    <location>
        <begin position="331"/>
        <end position="358"/>
    </location>
</feature>
<accession>A0A8S2PTR6</accession>
<dbReference type="GO" id="GO:0005524">
    <property type="term" value="F:ATP binding"/>
    <property type="evidence" value="ECO:0007669"/>
    <property type="project" value="UniProtKB-KW"/>
</dbReference>
<dbReference type="Proteomes" id="UP000681720">
    <property type="component" value="Unassembled WGS sequence"/>
</dbReference>